<evidence type="ECO:0000259" key="10">
    <source>
        <dbReference type="PROSITE" id="PS50048"/>
    </source>
</evidence>
<dbReference type="CDD" id="cd00067">
    <property type="entry name" value="GAL4"/>
    <property type="match status" value="1"/>
</dbReference>
<dbReference type="CDD" id="cd12148">
    <property type="entry name" value="fungal_TF_MHR"/>
    <property type="match status" value="1"/>
</dbReference>
<evidence type="ECO:0000313" key="12">
    <source>
        <dbReference type="Proteomes" id="UP000738349"/>
    </source>
</evidence>
<keyword evidence="2" id="KW-0479">Metal-binding</keyword>
<feature type="region of interest" description="Disordered" evidence="9">
    <location>
        <begin position="85"/>
        <end position="121"/>
    </location>
</feature>
<evidence type="ECO:0000256" key="1">
    <source>
        <dbReference type="ARBA" id="ARBA00004123"/>
    </source>
</evidence>
<feature type="compositionally biased region" description="Polar residues" evidence="9">
    <location>
        <begin position="88"/>
        <end position="100"/>
    </location>
</feature>
<dbReference type="SMART" id="SM00906">
    <property type="entry name" value="Fungal_trans"/>
    <property type="match status" value="1"/>
</dbReference>
<dbReference type="Pfam" id="PF00172">
    <property type="entry name" value="Zn_clus"/>
    <property type="match status" value="1"/>
</dbReference>
<dbReference type="OrthoDB" id="25921at2759"/>
<sequence>MQACDRCHARKTRCDRRIPQCSACEKAGAACVHADKLRQRNLPRGYLDNIETLVAQLRDENKTLRNSLAIARAELRVQDNMAPDELSASHTNSTPSSQPSRTRDASDETSPRDGNHGTPDSNAFAVEVGYLTLIATGETRYLGSSSGLGLANVINTIINVHGGMGVMNTDPHESTDSSDQRIPIGPSDLLFPSLATARPIIEAYFQHTHIAFPLIHRPSFLATVDRIYSEPNFYETHVFDAFVFDMVLTIGSSNFNRFEEISANSSLYFTMAQSKIASIAIMPSLESLKVLLLVSQHGIFSNLRETNTSVWHLAGLGARVCFELGLHLERRPSDGDPTNSTSPRYISFDQEMRKRCFWCLYNLDRIVSITLGRPVIIRDEEIDVTLPSHLDDHHFGVNQPILADPQDSSVTTNISPFLHIIHMRRLSGQILNRMYISRQHANISSEEKHAMRCKLHEELDAWKRDTERLQLIPTESRGYASSFITKEWYSALYNNAILLLYRPSPYLPEPTMVPRCLNGDSEITCLINAARTSIESYSALHRKRRINYSWITLHGIFIAGLAYIYGTRRLLDNASTRQLAPNIMDMIEVTQACSHVLIAICERWNGSRRSCELFSKISTSLIRDALHPASKETTRIQGGTAPSPPLSIQNNSLGPAEGNNPGELSCTQTTSREHQIEIGGADSTADVDNILIMESFKEYQGFFDFTFQGDYMNSAGSMSNASHAWTLDTSYPTAAEADTVDML</sequence>
<dbReference type="Proteomes" id="UP000738349">
    <property type="component" value="Unassembled WGS sequence"/>
</dbReference>
<dbReference type="SMART" id="SM00066">
    <property type="entry name" value="GAL4"/>
    <property type="match status" value="1"/>
</dbReference>
<evidence type="ECO:0000256" key="7">
    <source>
        <dbReference type="ARBA" id="ARBA00023242"/>
    </source>
</evidence>
<dbReference type="PROSITE" id="PS00463">
    <property type="entry name" value="ZN2_CY6_FUNGAL_1"/>
    <property type="match status" value="1"/>
</dbReference>
<keyword evidence="12" id="KW-1185">Reference proteome</keyword>
<dbReference type="InterPro" id="IPR007219">
    <property type="entry name" value="XnlR_reg_dom"/>
</dbReference>
<dbReference type="GO" id="GO:0043565">
    <property type="term" value="F:sequence-specific DNA binding"/>
    <property type="evidence" value="ECO:0007669"/>
    <property type="project" value="TreeGrafter"/>
</dbReference>
<dbReference type="GO" id="GO:0008270">
    <property type="term" value="F:zinc ion binding"/>
    <property type="evidence" value="ECO:0007669"/>
    <property type="project" value="InterPro"/>
</dbReference>
<keyword evidence="3" id="KW-0862">Zinc</keyword>
<comment type="subcellular location">
    <subcellularLocation>
        <location evidence="1">Nucleus</location>
    </subcellularLocation>
</comment>
<evidence type="ECO:0000256" key="2">
    <source>
        <dbReference type="ARBA" id="ARBA00022723"/>
    </source>
</evidence>
<dbReference type="PANTHER" id="PTHR47782">
    <property type="entry name" value="ZN(II)2CYS6 TRANSCRIPTION FACTOR (EUROFUNG)-RELATED"/>
    <property type="match status" value="1"/>
</dbReference>
<dbReference type="GO" id="GO:0045944">
    <property type="term" value="P:positive regulation of transcription by RNA polymerase II"/>
    <property type="evidence" value="ECO:0007669"/>
    <property type="project" value="TreeGrafter"/>
</dbReference>
<name>A0A9P9EMC3_9HYPO</name>
<reference evidence="11" key="1">
    <citation type="journal article" date="2021" name="Nat. Commun.">
        <title>Genetic determinants of endophytism in the Arabidopsis root mycobiome.</title>
        <authorList>
            <person name="Mesny F."/>
            <person name="Miyauchi S."/>
            <person name="Thiergart T."/>
            <person name="Pickel B."/>
            <person name="Atanasova L."/>
            <person name="Karlsson M."/>
            <person name="Huettel B."/>
            <person name="Barry K.W."/>
            <person name="Haridas S."/>
            <person name="Chen C."/>
            <person name="Bauer D."/>
            <person name="Andreopoulos W."/>
            <person name="Pangilinan J."/>
            <person name="LaButti K."/>
            <person name="Riley R."/>
            <person name="Lipzen A."/>
            <person name="Clum A."/>
            <person name="Drula E."/>
            <person name="Henrissat B."/>
            <person name="Kohler A."/>
            <person name="Grigoriev I.V."/>
            <person name="Martin F.M."/>
            <person name="Hacquard S."/>
        </authorList>
    </citation>
    <scope>NUCLEOTIDE SEQUENCE</scope>
    <source>
        <strain evidence="11">MPI-CAGE-AT-0147</strain>
    </source>
</reference>
<dbReference type="InterPro" id="IPR052202">
    <property type="entry name" value="Yeast_MetPath_Reg"/>
</dbReference>
<feature type="domain" description="Zn(2)-C6 fungal-type" evidence="10">
    <location>
        <begin position="3"/>
        <end position="33"/>
    </location>
</feature>
<dbReference type="EMBL" id="JAGMUV010000010">
    <property type="protein sequence ID" value="KAH7142125.1"/>
    <property type="molecule type" value="Genomic_DNA"/>
</dbReference>
<feature type="compositionally biased region" description="Basic and acidic residues" evidence="9">
    <location>
        <begin position="101"/>
        <end position="115"/>
    </location>
</feature>
<gene>
    <name evidence="11" type="ORF">EDB81DRAFT_857692</name>
</gene>
<protein>
    <submittedName>
        <fullName evidence="11">C6 zinc finger domain-containing protein</fullName>
    </submittedName>
</protein>
<evidence type="ECO:0000256" key="8">
    <source>
        <dbReference type="SAM" id="Coils"/>
    </source>
</evidence>
<dbReference type="PROSITE" id="PS50048">
    <property type="entry name" value="ZN2_CY6_FUNGAL_2"/>
    <property type="match status" value="1"/>
</dbReference>
<evidence type="ECO:0000256" key="9">
    <source>
        <dbReference type="SAM" id="MobiDB-lite"/>
    </source>
</evidence>
<dbReference type="GO" id="GO:0006351">
    <property type="term" value="P:DNA-templated transcription"/>
    <property type="evidence" value="ECO:0007669"/>
    <property type="project" value="InterPro"/>
</dbReference>
<feature type="coiled-coil region" evidence="8">
    <location>
        <begin position="47"/>
        <end position="74"/>
    </location>
</feature>
<organism evidence="11 12">
    <name type="scientific">Dactylonectria macrodidyma</name>
    <dbReference type="NCBI Taxonomy" id="307937"/>
    <lineage>
        <taxon>Eukaryota</taxon>
        <taxon>Fungi</taxon>
        <taxon>Dikarya</taxon>
        <taxon>Ascomycota</taxon>
        <taxon>Pezizomycotina</taxon>
        <taxon>Sordariomycetes</taxon>
        <taxon>Hypocreomycetidae</taxon>
        <taxon>Hypocreales</taxon>
        <taxon>Nectriaceae</taxon>
        <taxon>Dactylonectria</taxon>
    </lineage>
</organism>
<evidence type="ECO:0000256" key="5">
    <source>
        <dbReference type="ARBA" id="ARBA00023125"/>
    </source>
</evidence>
<dbReference type="AlphaFoldDB" id="A0A9P9EMC3"/>
<evidence type="ECO:0000256" key="3">
    <source>
        <dbReference type="ARBA" id="ARBA00022833"/>
    </source>
</evidence>
<dbReference type="GO" id="GO:0000981">
    <property type="term" value="F:DNA-binding transcription factor activity, RNA polymerase II-specific"/>
    <property type="evidence" value="ECO:0007669"/>
    <property type="project" value="InterPro"/>
</dbReference>
<evidence type="ECO:0000256" key="6">
    <source>
        <dbReference type="ARBA" id="ARBA00023163"/>
    </source>
</evidence>
<keyword evidence="5" id="KW-0238">DNA-binding</keyword>
<dbReference type="Gene3D" id="4.10.240.10">
    <property type="entry name" value="Zn(2)-C6 fungal-type DNA-binding domain"/>
    <property type="match status" value="1"/>
</dbReference>
<accession>A0A9P9EMC3</accession>
<keyword evidence="6" id="KW-0804">Transcription</keyword>
<dbReference type="InterPro" id="IPR036864">
    <property type="entry name" value="Zn2-C6_fun-type_DNA-bd_sf"/>
</dbReference>
<keyword evidence="7" id="KW-0539">Nucleus</keyword>
<comment type="caution">
    <text evidence="11">The sequence shown here is derived from an EMBL/GenBank/DDBJ whole genome shotgun (WGS) entry which is preliminary data.</text>
</comment>
<feature type="region of interest" description="Disordered" evidence="9">
    <location>
        <begin position="632"/>
        <end position="664"/>
    </location>
</feature>
<evidence type="ECO:0000313" key="11">
    <source>
        <dbReference type="EMBL" id="KAH7142125.1"/>
    </source>
</evidence>
<evidence type="ECO:0000256" key="4">
    <source>
        <dbReference type="ARBA" id="ARBA00023015"/>
    </source>
</evidence>
<dbReference type="PANTHER" id="PTHR47782:SF12">
    <property type="entry name" value="ZN(II)2CYS6 TRANSCRIPTION FACTOR (EUROFUNG)"/>
    <property type="match status" value="1"/>
</dbReference>
<dbReference type="SUPFAM" id="SSF57701">
    <property type="entry name" value="Zn2/Cys6 DNA-binding domain"/>
    <property type="match status" value="1"/>
</dbReference>
<dbReference type="GO" id="GO:0005634">
    <property type="term" value="C:nucleus"/>
    <property type="evidence" value="ECO:0007669"/>
    <property type="project" value="UniProtKB-SubCell"/>
</dbReference>
<keyword evidence="8" id="KW-0175">Coiled coil</keyword>
<keyword evidence="4" id="KW-0805">Transcription regulation</keyword>
<proteinExistence type="predicted"/>
<dbReference type="Pfam" id="PF04082">
    <property type="entry name" value="Fungal_trans"/>
    <property type="match status" value="1"/>
</dbReference>
<dbReference type="InterPro" id="IPR001138">
    <property type="entry name" value="Zn2Cys6_DnaBD"/>
</dbReference>